<sequence>MLISSDKERKGRNSEKMAQLLNFLKEETYSDFDTLKQLFRYKAHQPLYLLLDKLEGMGLIQKYVFVSRLGSLTLWGITQDGIAVVLSPEDKIFPARFEPAKLKGWSLDHHLDNQLVHLTLAQKGATDWINGDRNTFLNQFKVKHRPDGLITLPNGKRIAIETERSLKTKARYQQIIASHLRARTENLWFFVFYIVPDEQKKRALMLLFDTIKQVIENSQHVTLEAKHRNVFRFYTMDELKALELTTYA</sequence>
<evidence type="ECO:0000313" key="1">
    <source>
        <dbReference type="EMBL" id="OFC62893.1"/>
    </source>
</evidence>
<name>A0A1E7Z2C8_9GAMM</name>
<dbReference type="EMBL" id="MAYS01000169">
    <property type="protein sequence ID" value="OFC62893.1"/>
    <property type="molecule type" value="Genomic_DNA"/>
</dbReference>
<comment type="caution">
    <text evidence="1">The sequence shown here is derived from an EMBL/GenBank/DDBJ whole genome shotgun (WGS) entry which is preliminary data.</text>
</comment>
<dbReference type="RefSeq" id="WP_070134284.1">
    <property type="nucleotide sequence ID" value="NZ_MAYS01000169.1"/>
</dbReference>
<organism evidence="1 2">
    <name type="scientific">Candidatus Erwinia dacicola</name>
    <dbReference type="NCBI Taxonomy" id="252393"/>
    <lineage>
        <taxon>Bacteria</taxon>
        <taxon>Pseudomonadati</taxon>
        <taxon>Pseudomonadota</taxon>
        <taxon>Gammaproteobacteria</taxon>
        <taxon>Enterobacterales</taxon>
        <taxon>Erwiniaceae</taxon>
        <taxon>Erwinia</taxon>
    </lineage>
</organism>
<protein>
    <submittedName>
        <fullName evidence="1">Molybdopterin-guanine dinucleotide biosynthesis protein MobC</fullName>
    </submittedName>
</protein>
<accession>A0A1E7Z2C8</accession>
<dbReference type="OrthoDB" id="9152473at2"/>
<dbReference type="AlphaFoldDB" id="A0A1E7Z2C8"/>
<evidence type="ECO:0000313" key="2">
    <source>
        <dbReference type="Proteomes" id="UP000243534"/>
    </source>
</evidence>
<dbReference type="NCBIfam" id="NF041423">
    <property type="entry name" value="MobC_subf"/>
    <property type="match status" value="1"/>
</dbReference>
<gene>
    <name evidence="1" type="ORF">BBW68_07640</name>
</gene>
<dbReference type="Proteomes" id="UP000243534">
    <property type="component" value="Unassembled WGS sequence"/>
</dbReference>
<reference evidence="1 2" key="1">
    <citation type="submission" date="2016-07" db="EMBL/GenBank/DDBJ databases">
        <authorList>
            <person name="Yuval B."/>
        </authorList>
    </citation>
    <scope>NUCLEOTIDE SEQUENCE [LARGE SCALE GENOMIC DNA]</scope>
    <source>
        <strain evidence="1 2">IL</strain>
    </source>
</reference>
<proteinExistence type="predicted"/>